<dbReference type="Proteomes" id="UP000823521">
    <property type="component" value="Unassembled WGS sequence"/>
</dbReference>
<gene>
    <name evidence="3" type="ORF">GSF22_33945</name>
</gene>
<dbReference type="Gene3D" id="3.30.559.30">
    <property type="entry name" value="Nonribosomal peptide synthetase, condensation domain"/>
    <property type="match status" value="1"/>
</dbReference>
<dbReference type="InterPro" id="IPR000873">
    <property type="entry name" value="AMP-dep_synth/lig_dom"/>
</dbReference>
<sequence>LEHQDIPFEHVVEIVNPTRSLTHTPLFQVMFAWQNTEESALPLPGLEVTALAAPYATAKFDLTLALAEQDDRITGSLEYATALFDPDTAHRLTRYLHHVLTQMAADPDRAVADLTLVDEPERARLVRRTAPSPVGRSVRARFADRVATAPDALAVTFEDRSLRYAELNEQANQLAHHLREHGVGPDTLVAVCLRRSPELIVALLAIAKAGGAYLPLDPAYPTERLAYMLADSNPTVVLVHDATRTVLDGLSPAP</sequence>
<feature type="domain" description="Condensation" evidence="2">
    <location>
        <begin position="2"/>
        <end position="125"/>
    </location>
</feature>
<dbReference type="InterPro" id="IPR001242">
    <property type="entry name" value="Condensation_dom"/>
</dbReference>
<feature type="non-terminal residue" evidence="3">
    <location>
        <position position="1"/>
    </location>
</feature>
<dbReference type="PANTHER" id="PTHR45527">
    <property type="entry name" value="NONRIBOSOMAL PEPTIDE SYNTHETASE"/>
    <property type="match status" value="1"/>
</dbReference>
<protein>
    <submittedName>
        <fullName evidence="3">AMP-binding protein</fullName>
    </submittedName>
</protein>
<evidence type="ECO:0000259" key="2">
    <source>
        <dbReference type="Pfam" id="PF00668"/>
    </source>
</evidence>
<feature type="non-terminal residue" evidence="3">
    <location>
        <position position="254"/>
    </location>
</feature>
<evidence type="ECO:0000313" key="3">
    <source>
        <dbReference type="EMBL" id="MBO4210957.1"/>
    </source>
</evidence>
<dbReference type="SUPFAM" id="SSF56801">
    <property type="entry name" value="Acetyl-CoA synthetase-like"/>
    <property type="match status" value="1"/>
</dbReference>
<dbReference type="PANTHER" id="PTHR45527:SF1">
    <property type="entry name" value="FATTY ACID SYNTHASE"/>
    <property type="match status" value="1"/>
</dbReference>
<evidence type="ECO:0000259" key="1">
    <source>
        <dbReference type="Pfam" id="PF00501"/>
    </source>
</evidence>
<dbReference type="RefSeq" id="WP_208817977.1">
    <property type="nucleotide sequence ID" value="NZ_WVUH01000709.1"/>
</dbReference>
<organism evidence="3 4">
    <name type="scientific">Micromonospora echinofusca</name>
    <dbReference type="NCBI Taxonomy" id="47858"/>
    <lineage>
        <taxon>Bacteria</taxon>
        <taxon>Bacillati</taxon>
        <taxon>Actinomycetota</taxon>
        <taxon>Actinomycetes</taxon>
        <taxon>Micromonosporales</taxon>
        <taxon>Micromonosporaceae</taxon>
        <taxon>Micromonospora</taxon>
    </lineage>
</organism>
<dbReference type="Pfam" id="PF00501">
    <property type="entry name" value="AMP-binding"/>
    <property type="match status" value="1"/>
</dbReference>
<dbReference type="Gene3D" id="3.30.559.10">
    <property type="entry name" value="Chloramphenicol acetyltransferase-like domain"/>
    <property type="match status" value="1"/>
</dbReference>
<dbReference type="Pfam" id="PF00668">
    <property type="entry name" value="Condensation"/>
    <property type="match status" value="1"/>
</dbReference>
<dbReference type="SUPFAM" id="SSF52777">
    <property type="entry name" value="CoA-dependent acyltransferases"/>
    <property type="match status" value="1"/>
</dbReference>
<proteinExistence type="predicted"/>
<feature type="domain" description="AMP-dependent synthetase/ligase" evidence="1">
    <location>
        <begin position="142"/>
        <end position="241"/>
    </location>
</feature>
<evidence type="ECO:0000313" key="4">
    <source>
        <dbReference type="Proteomes" id="UP000823521"/>
    </source>
</evidence>
<keyword evidence="4" id="KW-1185">Reference proteome</keyword>
<name>A0ABS3W2E3_MICEH</name>
<reference evidence="3 4" key="1">
    <citation type="submission" date="2019-12" db="EMBL/GenBank/DDBJ databases">
        <title>Whole genome sequencing of endophytic Actinobacterium Micromonospora sp. MPMI6T.</title>
        <authorList>
            <person name="Evv R."/>
            <person name="Podile A.R."/>
        </authorList>
    </citation>
    <scope>NUCLEOTIDE SEQUENCE [LARGE SCALE GENOMIC DNA]</scope>
    <source>
        <strain evidence="3 4">MPMI6</strain>
    </source>
</reference>
<dbReference type="InterPro" id="IPR023213">
    <property type="entry name" value="CAT-like_dom_sf"/>
</dbReference>
<dbReference type="EMBL" id="WVUH01000709">
    <property type="protein sequence ID" value="MBO4210957.1"/>
    <property type="molecule type" value="Genomic_DNA"/>
</dbReference>
<accession>A0ABS3W2E3</accession>
<comment type="caution">
    <text evidence="3">The sequence shown here is derived from an EMBL/GenBank/DDBJ whole genome shotgun (WGS) entry which is preliminary data.</text>
</comment>
<dbReference type="Gene3D" id="3.40.50.980">
    <property type="match status" value="2"/>
</dbReference>